<keyword evidence="4" id="KW-1185">Reference proteome</keyword>
<dbReference type="InterPro" id="IPR043472">
    <property type="entry name" value="Macro_dom-like"/>
</dbReference>
<dbReference type="PROSITE" id="PS51154">
    <property type="entry name" value="MACRO"/>
    <property type="match status" value="1"/>
</dbReference>
<dbReference type="Gene3D" id="3.40.525.10">
    <property type="entry name" value="CRAL-TRIO lipid binding domain"/>
    <property type="match status" value="1"/>
</dbReference>
<dbReference type="EMBL" id="BLXT01000847">
    <property type="protein sequence ID" value="GFN80892.1"/>
    <property type="molecule type" value="Genomic_DNA"/>
</dbReference>
<dbReference type="Gene3D" id="3.40.220.10">
    <property type="entry name" value="Leucine Aminopeptidase, subunit E, domain 1"/>
    <property type="match status" value="1"/>
</dbReference>
<evidence type="ECO:0000313" key="4">
    <source>
        <dbReference type="Proteomes" id="UP000735302"/>
    </source>
</evidence>
<dbReference type="Pfam" id="PF13716">
    <property type="entry name" value="CRAL_TRIO_2"/>
    <property type="match status" value="1"/>
</dbReference>
<reference evidence="3 4" key="1">
    <citation type="journal article" date="2021" name="Elife">
        <title>Chloroplast acquisition without the gene transfer in kleptoplastic sea slugs, Plakobranchus ocellatus.</title>
        <authorList>
            <person name="Maeda T."/>
            <person name="Takahashi S."/>
            <person name="Yoshida T."/>
            <person name="Shimamura S."/>
            <person name="Takaki Y."/>
            <person name="Nagai Y."/>
            <person name="Toyoda A."/>
            <person name="Suzuki Y."/>
            <person name="Arimoto A."/>
            <person name="Ishii H."/>
            <person name="Satoh N."/>
            <person name="Nishiyama T."/>
            <person name="Hasebe M."/>
            <person name="Maruyama T."/>
            <person name="Minagawa J."/>
            <person name="Obokata J."/>
            <person name="Shigenobu S."/>
        </authorList>
    </citation>
    <scope>NUCLEOTIDE SEQUENCE [LARGE SCALE GENOMIC DNA]</scope>
</reference>
<dbReference type="PANTHER" id="PTHR11106:SF72">
    <property type="entry name" value="GANGLIOSIDE-INDUCED DIFFERENTIATION-ASSOCIATED PROTEIN 2"/>
    <property type="match status" value="1"/>
</dbReference>
<evidence type="ECO:0000313" key="3">
    <source>
        <dbReference type="EMBL" id="GFN80892.1"/>
    </source>
</evidence>
<dbReference type="CDD" id="cd02905">
    <property type="entry name" value="Macro_GDAP2-like"/>
    <property type="match status" value="1"/>
</dbReference>
<accession>A0AAV3YEP7</accession>
<dbReference type="SUPFAM" id="SSF52949">
    <property type="entry name" value="Macro domain-like"/>
    <property type="match status" value="1"/>
</dbReference>
<feature type="domain" description="Macro" evidence="2">
    <location>
        <begin position="39"/>
        <end position="220"/>
    </location>
</feature>
<evidence type="ECO:0000259" key="2">
    <source>
        <dbReference type="PROSITE" id="PS51154"/>
    </source>
</evidence>
<evidence type="ECO:0000256" key="1">
    <source>
        <dbReference type="ARBA" id="ARBA00008355"/>
    </source>
</evidence>
<protein>
    <submittedName>
        <fullName evidence="3">Gdap2-like protein</fullName>
    </submittedName>
</protein>
<dbReference type="PANTHER" id="PTHR11106">
    <property type="entry name" value="GANGLIOSIDE INDUCED DIFFERENTIATION ASSOCIATED PROTEIN 2-RELATED"/>
    <property type="match status" value="1"/>
</dbReference>
<dbReference type="InterPro" id="IPR001251">
    <property type="entry name" value="CRAL-TRIO_dom"/>
</dbReference>
<comment type="caution">
    <text evidence="3">The sequence shown here is derived from an EMBL/GenBank/DDBJ whole genome shotgun (WGS) entry which is preliminary data.</text>
</comment>
<dbReference type="SMART" id="SM00516">
    <property type="entry name" value="SEC14"/>
    <property type="match status" value="1"/>
</dbReference>
<sequence>MEQEALGQRDDLIDPSTITRWHFTKLLEQPKEYEETDQRSPFPWRADLNAKIALWHGNISRLNVHAITHSTNEQMNDKNPISDEIMRQGGPGLVREVAEDLKVCRTGEAKLSKGHYLPARFVIHSVGPRYNIKYLTAAESALYSCYRTVLQICKETEIRVLGLGALHTLRRNYPPDKGAHIAVRTVRRFLEKFSDSVDLIIFCCNEENLESYRKILPLYFPRNSVEEEDAIKHLPKDIGNEEGEPVIKERQIRILDKPAFAALKQSSSADGLVDFEQTIDLNKEFAQSTVIDVGHHPFASMQEDPDKIKTARMLSNAAEIRQMENKRRYEKLLKQAKTEDLTDIAALHCLYRTGVDKFGRPIMVFIGKHYPAHTIDAEKALLYLIRVMDPVVENDYVVVYFHTEVTGKNQPPMAYMKMAYNYLDVRYKRNLKHFYIVHPTWWSKVATWFFTTFTASDIKGKVHNLRGVQFLYTKMGPDQIDVPSFVQEYDIKVNGARYVVPDSDTADGL</sequence>
<dbReference type="InterPro" id="IPR002589">
    <property type="entry name" value="Macro_dom"/>
</dbReference>
<dbReference type="SMART" id="SM00506">
    <property type="entry name" value="A1pp"/>
    <property type="match status" value="1"/>
</dbReference>
<dbReference type="Pfam" id="PF01661">
    <property type="entry name" value="Macro"/>
    <property type="match status" value="1"/>
</dbReference>
<organism evidence="3 4">
    <name type="scientific">Plakobranchus ocellatus</name>
    <dbReference type="NCBI Taxonomy" id="259542"/>
    <lineage>
        <taxon>Eukaryota</taxon>
        <taxon>Metazoa</taxon>
        <taxon>Spiralia</taxon>
        <taxon>Lophotrochozoa</taxon>
        <taxon>Mollusca</taxon>
        <taxon>Gastropoda</taxon>
        <taxon>Heterobranchia</taxon>
        <taxon>Euthyneura</taxon>
        <taxon>Panpulmonata</taxon>
        <taxon>Sacoglossa</taxon>
        <taxon>Placobranchoidea</taxon>
        <taxon>Plakobranchidae</taxon>
        <taxon>Plakobranchus</taxon>
    </lineage>
</organism>
<dbReference type="InterPro" id="IPR035793">
    <property type="entry name" value="Macro_GDAP2"/>
</dbReference>
<gene>
    <name evidence="3" type="ORF">PoB_000739800</name>
</gene>
<dbReference type="SUPFAM" id="SSF52087">
    <property type="entry name" value="CRAL/TRIO domain"/>
    <property type="match status" value="1"/>
</dbReference>
<comment type="similarity">
    <text evidence="1">Belongs to the GDAP2 family.</text>
</comment>
<dbReference type="Proteomes" id="UP000735302">
    <property type="component" value="Unassembled WGS sequence"/>
</dbReference>
<dbReference type="AlphaFoldDB" id="A0AAV3YEP7"/>
<proteinExistence type="inferred from homology"/>
<dbReference type="InterPro" id="IPR036865">
    <property type="entry name" value="CRAL-TRIO_dom_sf"/>
</dbReference>
<name>A0AAV3YEP7_9GAST</name>
<dbReference type="CDD" id="cd00170">
    <property type="entry name" value="SEC14"/>
    <property type="match status" value="1"/>
</dbReference>